<sequence length="110" mass="12899">MSGIQYINGSLSIIQQPTLCQENSVVERGLSLVQSLVQKIDLQDEEGLFHSFQRDLKVLAVIFCRMCLIFWSRSFLMLQNLIEIILANMSRKRFCILLQSFFYKLKRVHK</sequence>
<dbReference type="AlphaFoldDB" id="A0A8S1N4K3"/>
<name>A0A8S1N4K3_PARPR</name>
<comment type="caution">
    <text evidence="1">The sequence shown here is derived from an EMBL/GenBank/DDBJ whole genome shotgun (WGS) entry which is preliminary data.</text>
</comment>
<dbReference type="EMBL" id="CAJJDM010000070">
    <property type="protein sequence ID" value="CAD8081984.1"/>
    <property type="molecule type" value="Genomic_DNA"/>
</dbReference>
<dbReference type="Proteomes" id="UP000688137">
    <property type="component" value="Unassembled WGS sequence"/>
</dbReference>
<evidence type="ECO:0000313" key="1">
    <source>
        <dbReference type="EMBL" id="CAD8081984.1"/>
    </source>
</evidence>
<accession>A0A8S1N4K3</accession>
<proteinExistence type="predicted"/>
<keyword evidence="2" id="KW-1185">Reference proteome</keyword>
<organism evidence="1 2">
    <name type="scientific">Paramecium primaurelia</name>
    <dbReference type="NCBI Taxonomy" id="5886"/>
    <lineage>
        <taxon>Eukaryota</taxon>
        <taxon>Sar</taxon>
        <taxon>Alveolata</taxon>
        <taxon>Ciliophora</taxon>
        <taxon>Intramacronucleata</taxon>
        <taxon>Oligohymenophorea</taxon>
        <taxon>Peniculida</taxon>
        <taxon>Parameciidae</taxon>
        <taxon>Paramecium</taxon>
    </lineage>
</organism>
<protein>
    <submittedName>
        <fullName evidence="1">Uncharacterized protein</fullName>
    </submittedName>
</protein>
<gene>
    <name evidence="1" type="ORF">PPRIM_AZ9-3.1.T0670002</name>
</gene>
<evidence type="ECO:0000313" key="2">
    <source>
        <dbReference type="Proteomes" id="UP000688137"/>
    </source>
</evidence>
<reference evidence="1" key="1">
    <citation type="submission" date="2021-01" db="EMBL/GenBank/DDBJ databases">
        <authorList>
            <consortium name="Genoscope - CEA"/>
            <person name="William W."/>
        </authorList>
    </citation>
    <scope>NUCLEOTIDE SEQUENCE</scope>
</reference>